<name>A0AAD4EFL7_9AGAM</name>
<gene>
    <name evidence="3" type="ORF">F5891DRAFT_1162073</name>
</gene>
<dbReference type="RefSeq" id="XP_041230786.1">
    <property type="nucleotide sequence ID" value="XM_041365276.1"/>
</dbReference>
<dbReference type="GeneID" id="64659574"/>
<keyword evidence="2" id="KW-0802">TPR repeat</keyword>
<dbReference type="InterPro" id="IPR011990">
    <property type="entry name" value="TPR-like_helical_dom_sf"/>
</dbReference>
<dbReference type="EMBL" id="JABBWK010000007">
    <property type="protein sequence ID" value="KAG1905211.1"/>
    <property type="molecule type" value="Genomic_DNA"/>
</dbReference>
<protein>
    <recommendedName>
        <fullName evidence="5">TPR-like protein</fullName>
    </recommendedName>
</protein>
<evidence type="ECO:0008006" key="5">
    <source>
        <dbReference type="Google" id="ProtNLM"/>
    </source>
</evidence>
<dbReference type="Gene3D" id="1.25.40.10">
    <property type="entry name" value="Tetratricopeptide repeat domain"/>
    <property type="match status" value="1"/>
</dbReference>
<dbReference type="Proteomes" id="UP001195769">
    <property type="component" value="Unassembled WGS sequence"/>
</dbReference>
<organism evidence="3 4">
    <name type="scientific">Suillus fuscotomentosus</name>
    <dbReference type="NCBI Taxonomy" id="1912939"/>
    <lineage>
        <taxon>Eukaryota</taxon>
        <taxon>Fungi</taxon>
        <taxon>Dikarya</taxon>
        <taxon>Basidiomycota</taxon>
        <taxon>Agaricomycotina</taxon>
        <taxon>Agaricomycetes</taxon>
        <taxon>Agaricomycetidae</taxon>
        <taxon>Boletales</taxon>
        <taxon>Suillineae</taxon>
        <taxon>Suillaceae</taxon>
        <taxon>Suillus</taxon>
    </lineage>
</organism>
<dbReference type="SMART" id="SM00028">
    <property type="entry name" value="TPR"/>
    <property type="match status" value="3"/>
</dbReference>
<evidence type="ECO:0000256" key="2">
    <source>
        <dbReference type="ARBA" id="ARBA00022803"/>
    </source>
</evidence>
<dbReference type="PANTHER" id="PTHR45831:SF2">
    <property type="entry name" value="LD24721P"/>
    <property type="match status" value="1"/>
</dbReference>
<keyword evidence="1" id="KW-0677">Repeat</keyword>
<reference evidence="3" key="1">
    <citation type="journal article" date="2020" name="New Phytol.">
        <title>Comparative genomics reveals dynamic genome evolution in host specialist ectomycorrhizal fungi.</title>
        <authorList>
            <person name="Lofgren L.A."/>
            <person name="Nguyen N.H."/>
            <person name="Vilgalys R."/>
            <person name="Ruytinx J."/>
            <person name="Liao H.L."/>
            <person name="Branco S."/>
            <person name="Kuo A."/>
            <person name="LaButti K."/>
            <person name="Lipzen A."/>
            <person name="Andreopoulos W."/>
            <person name="Pangilinan J."/>
            <person name="Riley R."/>
            <person name="Hundley H."/>
            <person name="Na H."/>
            <person name="Barry K."/>
            <person name="Grigoriev I.V."/>
            <person name="Stajich J.E."/>
            <person name="Kennedy P.G."/>
        </authorList>
    </citation>
    <scope>NUCLEOTIDE SEQUENCE</scope>
    <source>
        <strain evidence="3">FC203</strain>
    </source>
</reference>
<sequence>MPEPTAAQLKDEGNESFKKHDYIGAIIKYTEAIALDDKNAVLYANRAACHHALNKYLDAVDDAHMATEIDPGYAKAWSRLAASRDALADWRESAHAWQKALDALPNTNLSPVERQQKEQYSANLKAANARLNGPPIVPLSMNEKLGKFPWQIATDMLPELRRAGPAKVSSSAWVIALAYEEFSKGVESMKGMKIIPQSEKPGTFVHRGNLEASSDCSMSLLYFGVYTAQGLTDLSNGFMRDDRVFHINQPNWIEMYNQQVYFEVTARKAWDSEGLETENGWDDVRPALAVTVRAWLMRAAFEGGLRDQPQAGVQYYRRALDLVEWGRTIWKDVPKSSRGAIFEHSFLIGIRSMYLKMFMNAYTDDPGLDSKFPLEQLKEEAEYLVKESEIAVQTRGDEPVDPGFISSFIVYPNGLAHAMIGFYHVQMARYATNPVEKMFSYVKGAGEYTHASSKYPEDDELCAWYLNCTMDCMRNAGVPIENFLMIATGLRDSVPKMQKIWAVSELAMGGRDQKIQANLDRADELMRRVADKTLTLEDPVPL</sequence>
<dbReference type="InterPro" id="IPR019734">
    <property type="entry name" value="TPR_rpt"/>
</dbReference>
<accession>A0AAD4EFL7</accession>
<evidence type="ECO:0000256" key="1">
    <source>
        <dbReference type="ARBA" id="ARBA00022737"/>
    </source>
</evidence>
<dbReference type="InterPro" id="IPR047150">
    <property type="entry name" value="SGT"/>
</dbReference>
<dbReference type="GO" id="GO:0006620">
    <property type="term" value="P:post-translational protein targeting to endoplasmic reticulum membrane"/>
    <property type="evidence" value="ECO:0007669"/>
    <property type="project" value="TreeGrafter"/>
</dbReference>
<dbReference type="GO" id="GO:0060090">
    <property type="term" value="F:molecular adaptor activity"/>
    <property type="evidence" value="ECO:0007669"/>
    <property type="project" value="TreeGrafter"/>
</dbReference>
<proteinExistence type="predicted"/>
<dbReference type="GO" id="GO:0016020">
    <property type="term" value="C:membrane"/>
    <property type="evidence" value="ECO:0007669"/>
    <property type="project" value="TreeGrafter"/>
</dbReference>
<dbReference type="GO" id="GO:0072380">
    <property type="term" value="C:TRC complex"/>
    <property type="evidence" value="ECO:0007669"/>
    <property type="project" value="TreeGrafter"/>
</dbReference>
<evidence type="ECO:0000313" key="4">
    <source>
        <dbReference type="Proteomes" id="UP001195769"/>
    </source>
</evidence>
<keyword evidence="4" id="KW-1185">Reference proteome</keyword>
<dbReference type="SUPFAM" id="SSF48452">
    <property type="entry name" value="TPR-like"/>
    <property type="match status" value="1"/>
</dbReference>
<evidence type="ECO:0000313" key="3">
    <source>
        <dbReference type="EMBL" id="KAG1905211.1"/>
    </source>
</evidence>
<comment type="caution">
    <text evidence="3">The sequence shown here is derived from an EMBL/GenBank/DDBJ whole genome shotgun (WGS) entry which is preliminary data.</text>
</comment>
<dbReference type="PANTHER" id="PTHR45831">
    <property type="entry name" value="LD24721P"/>
    <property type="match status" value="1"/>
</dbReference>
<dbReference type="AlphaFoldDB" id="A0AAD4EFL7"/>